<evidence type="ECO:0000256" key="2">
    <source>
        <dbReference type="ARBA" id="ARBA00022980"/>
    </source>
</evidence>
<proteinExistence type="inferred from homology"/>
<dbReference type="PANTHER" id="PTHR14413:SF16">
    <property type="entry name" value="LARGE RIBOSOMAL SUBUNIT PROTEIN BL17M"/>
    <property type="match status" value="1"/>
</dbReference>
<keyword evidence="3 5" id="KW-0687">Ribonucleoprotein</keyword>
<evidence type="ECO:0000256" key="6">
    <source>
        <dbReference type="RuleBase" id="RU000661"/>
    </source>
</evidence>
<dbReference type="Proteomes" id="UP000230324">
    <property type="component" value="Unassembled WGS sequence"/>
</dbReference>
<evidence type="ECO:0000256" key="3">
    <source>
        <dbReference type="ARBA" id="ARBA00023274"/>
    </source>
</evidence>
<evidence type="ECO:0000313" key="7">
    <source>
        <dbReference type="EMBL" id="PIV12882.1"/>
    </source>
</evidence>
<sequence>MKKRKRGRKLSRKRNQRKALLKSLAETFILGKKIKTTEAKAKELRPFVEKIITKAKKSDLATKKYLLRFFSEKTVKKLQDELVSQFKERKGGYTRIVRLGPRKSDGAKMVIIELC</sequence>
<reference evidence="8" key="1">
    <citation type="submission" date="2017-09" db="EMBL/GenBank/DDBJ databases">
        <title>Depth-based differentiation of microbial function through sediment-hosted aquifers and enrichment of novel symbionts in the deep terrestrial subsurface.</title>
        <authorList>
            <person name="Probst A.J."/>
            <person name="Ladd B."/>
            <person name="Jarett J.K."/>
            <person name="Geller-Mcgrath D.E."/>
            <person name="Sieber C.M.K."/>
            <person name="Emerson J.B."/>
            <person name="Anantharaman K."/>
            <person name="Thomas B.C."/>
            <person name="Malmstrom R."/>
            <person name="Stieglmeier M."/>
            <person name="Klingl A."/>
            <person name="Woyke T."/>
            <person name="Ryan C.M."/>
            <person name="Banfield J.F."/>
        </authorList>
    </citation>
    <scope>NUCLEOTIDE SEQUENCE [LARGE SCALE GENOMIC DNA]</scope>
</reference>
<dbReference type="NCBIfam" id="TIGR00059">
    <property type="entry name" value="L17"/>
    <property type="match status" value="1"/>
</dbReference>
<protein>
    <recommendedName>
        <fullName evidence="4 6">50S ribosomal protein L17</fullName>
    </recommendedName>
</protein>
<evidence type="ECO:0000256" key="4">
    <source>
        <dbReference type="ARBA" id="ARBA00035494"/>
    </source>
</evidence>
<gene>
    <name evidence="7" type="ORF">COS47_00140</name>
</gene>
<dbReference type="SUPFAM" id="SSF64263">
    <property type="entry name" value="Prokaryotic ribosomal protein L17"/>
    <property type="match status" value="1"/>
</dbReference>
<comment type="caution">
    <text evidence="7">The sequence shown here is derived from an EMBL/GenBank/DDBJ whole genome shotgun (WGS) entry which is preliminary data.</text>
</comment>
<dbReference type="GO" id="GO:0003735">
    <property type="term" value="F:structural constituent of ribosome"/>
    <property type="evidence" value="ECO:0007669"/>
    <property type="project" value="InterPro"/>
</dbReference>
<evidence type="ECO:0000256" key="5">
    <source>
        <dbReference type="RuleBase" id="RU000660"/>
    </source>
</evidence>
<dbReference type="GO" id="GO:0022625">
    <property type="term" value="C:cytosolic large ribosomal subunit"/>
    <property type="evidence" value="ECO:0007669"/>
    <property type="project" value="TreeGrafter"/>
</dbReference>
<dbReference type="EMBL" id="PEUV01000003">
    <property type="protein sequence ID" value="PIV12882.1"/>
    <property type="molecule type" value="Genomic_DNA"/>
</dbReference>
<dbReference type="InterPro" id="IPR047859">
    <property type="entry name" value="Ribosomal_bL17_CS"/>
</dbReference>
<comment type="similarity">
    <text evidence="1 5">Belongs to the bacterial ribosomal protein bL17 family.</text>
</comment>
<dbReference type="InterPro" id="IPR000456">
    <property type="entry name" value="Ribosomal_bL17"/>
</dbReference>
<organism evidence="7 8">
    <name type="scientific">Candidatus Nealsonbacteria bacterium CG03_land_8_20_14_0_80_36_12</name>
    <dbReference type="NCBI Taxonomy" id="1974701"/>
    <lineage>
        <taxon>Bacteria</taxon>
        <taxon>Candidatus Nealsoniibacteriota</taxon>
    </lineage>
</organism>
<evidence type="ECO:0000256" key="1">
    <source>
        <dbReference type="ARBA" id="ARBA00008777"/>
    </source>
</evidence>
<dbReference type="PANTHER" id="PTHR14413">
    <property type="entry name" value="RIBOSOMAL PROTEIN L17"/>
    <property type="match status" value="1"/>
</dbReference>
<keyword evidence="2 5" id="KW-0689">Ribosomal protein</keyword>
<dbReference type="GO" id="GO:0006412">
    <property type="term" value="P:translation"/>
    <property type="evidence" value="ECO:0007669"/>
    <property type="project" value="InterPro"/>
</dbReference>
<accession>A0A2M7BYX9</accession>
<dbReference type="Gene3D" id="3.90.1030.10">
    <property type="entry name" value="Ribosomal protein L17"/>
    <property type="match status" value="1"/>
</dbReference>
<dbReference type="Pfam" id="PF01196">
    <property type="entry name" value="Ribosomal_L17"/>
    <property type="match status" value="1"/>
</dbReference>
<dbReference type="PROSITE" id="PS01167">
    <property type="entry name" value="RIBOSOMAL_L17"/>
    <property type="match status" value="1"/>
</dbReference>
<evidence type="ECO:0000313" key="8">
    <source>
        <dbReference type="Proteomes" id="UP000230324"/>
    </source>
</evidence>
<dbReference type="AlphaFoldDB" id="A0A2M7BYX9"/>
<name>A0A2M7BYX9_9BACT</name>
<dbReference type="InterPro" id="IPR036373">
    <property type="entry name" value="Ribosomal_bL17_sf"/>
</dbReference>